<dbReference type="STRING" id="1629334.Cva_01428"/>
<proteinExistence type="inferred from homology"/>
<name>A0A0K8MDZ1_9PROT</name>
<dbReference type="InterPro" id="IPR004473">
    <property type="entry name" value="Restrct_endonuc_typeI_HsdR"/>
</dbReference>
<comment type="catalytic activity">
    <reaction evidence="2">
        <text>Endonucleolytic cleavage of DNA to give random double-stranded fragments with terminal 5'-phosphates, ATP is simultaneously hydrolyzed.</text>
        <dbReference type="EC" id="3.1.21.3"/>
    </reaction>
</comment>
<organism evidence="4 5">
    <name type="scientific">Caedimonas varicaedens</name>
    <dbReference type="NCBI Taxonomy" id="1629334"/>
    <lineage>
        <taxon>Bacteria</taxon>
        <taxon>Pseudomonadati</taxon>
        <taxon>Pseudomonadota</taxon>
        <taxon>Alphaproteobacteria</taxon>
        <taxon>Holosporales</taxon>
        <taxon>Caedimonadaceae</taxon>
        <taxon>Caedimonas</taxon>
    </lineage>
</organism>
<dbReference type="GO" id="GO:0009307">
    <property type="term" value="P:DNA restriction-modification system"/>
    <property type="evidence" value="ECO:0007669"/>
    <property type="project" value="UniProtKB-KW"/>
</dbReference>
<dbReference type="NCBIfam" id="TIGR00348">
    <property type="entry name" value="hsdR"/>
    <property type="match status" value="1"/>
</dbReference>
<dbReference type="AlphaFoldDB" id="A0A0K8MDZ1"/>
<dbReference type="Pfam" id="PF12008">
    <property type="entry name" value="EcoR124_C"/>
    <property type="match status" value="1"/>
</dbReference>
<dbReference type="InterPro" id="IPR040980">
    <property type="entry name" value="SWI2_SNF2"/>
</dbReference>
<dbReference type="InterPro" id="IPR055180">
    <property type="entry name" value="HsdR_RecA-like_helicase_dom_2"/>
</dbReference>
<dbReference type="Gene3D" id="3.40.50.300">
    <property type="entry name" value="P-loop containing nucleotide triphosphate hydrolases"/>
    <property type="match status" value="2"/>
</dbReference>
<protein>
    <recommendedName>
        <fullName evidence="2">Type I restriction enzyme endonuclease subunit</fullName>
        <shortName evidence="2">R protein</shortName>
        <ecNumber evidence="2">3.1.21.3</ecNumber>
    </recommendedName>
</protein>
<dbReference type="SUPFAM" id="SSF52540">
    <property type="entry name" value="P-loop containing nucleoside triphosphate hydrolases"/>
    <property type="match status" value="2"/>
</dbReference>
<keyword evidence="2" id="KW-0378">Hydrolase</keyword>
<dbReference type="SMART" id="SM00487">
    <property type="entry name" value="DEXDc"/>
    <property type="match status" value="1"/>
</dbReference>
<dbReference type="Proteomes" id="UP000036771">
    <property type="component" value="Unassembled WGS sequence"/>
</dbReference>
<dbReference type="PANTHER" id="PTHR30195:SF16">
    <property type="entry name" value="TYPE I RESTRICTION ENZYME ENDONUCLEASE SUBUNIT"/>
    <property type="match status" value="1"/>
</dbReference>
<dbReference type="GO" id="GO:0009035">
    <property type="term" value="F:type I site-specific deoxyribonuclease activity"/>
    <property type="evidence" value="ECO:0007669"/>
    <property type="project" value="UniProtKB-EC"/>
</dbReference>
<gene>
    <name evidence="4" type="primary">hsdR_3</name>
    <name evidence="4" type="ORF">Cva_01428</name>
</gene>
<dbReference type="EC" id="3.1.21.3" evidence="2"/>
<dbReference type="Gene3D" id="3.90.1570.50">
    <property type="match status" value="1"/>
</dbReference>
<dbReference type="PANTHER" id="PTHR30195">
    <property type="entry name" value="TYPE I SITE-SPECIFIC DEOXYRIBONUCLEASE PROTEIN SUBUNIT M AND R"/>
    <property type="match status" value="1"/>
</dbReference>
<keyword evidence="2" id="KW-0238">DNA-binding</keyword>
<comment type="similarity">
    <text evidence="2">Belongs to the HsdR family.</text>
</comment>
<dbReference type="CDD" id="cd22332">
    <property type="entry name" value="HsdR_N"/>
    <property type="match status" value="1"/>
</dbReference>
<dbReference type="GO" id="GO:0003677">
    <property type="term" value="F:DNA binding"/>
    <property type="evidence" value="ECO:0007669"/>
    <property type="project" value="UniProtKB-KW"/>
</dbReference>
<dbReference type="Pfam" id="PF22679">
    <property type="entry name" value="T1R_D3-like"/>
    <property type="match status" value="1"/>
</dbReference>
<sequence length="812" mass="94572">MQLFVISNGTFTKYYANTTRKKHLDERRSSLNGKKTSHSFEFTSWWTDGQNKRIADLIDFSKTFLSKHTLLSVLTRFCVFTSDKMLLVMRPYQIAAAEHILNKIVLSTNHKQLGSVEAGGYIWHTTGSGKTLTSFKTAQLASRLDKISKVLFVVDRKDLDHQTIREYEKFQKGSANSNINTAKLTEQLGDSTSKIIITTIQKLTKFVMMHHKHPVFDQHVVFIFDECHRSQFGEMHRKITKAFKKYHLFGFTGTPIFPENAASGGQTHLKTTEQAFGQKLHTYTIVDAIHDENVLPFKIDYINTLKMKPSVTDKKVQGIDREAAANDPERINQITDYILKHFDNKTKRNEYYRLQEKRLQGFNSLFAVSSIETAKKYYSAFKARKTDLKIALIYSFQANEEEGGDDVLSDEDLDLKNLDASSRDFLEQAMGDYNRTFGTHWDTSADKFENYYKDISEKMKSRDIDLLIVVSMFLTGFDATTLNTLWVDKNLQYHGLLQAFSRTNRILNSVKTYGNIVCFRDLEEATNEAIAMFGNKEARGIVLLRTYSDYYNGWDQEGEYQSGYRDIVSELQRRFPLPVDIQSEQSEKDFIKTWGAILRLRNILTSFDEFAGQEILCERDFQDYQSVYLDLYDKLRKYHPDVQENINDDLVFEIELIKQVTINMDYILQLVSKYHTSNMHHHEIMTKIEKIMNSSWDLRDKKDLIERFVNALNADTHIEKDWRSFTNESKKQDLDKIIAEENLRADKTLRFMENCFRNGELKSTGVAFSDILPPASLFQEDNYLTKKRERVLEKLRMFFDKYWGLSSFSDTP</sequence>
<reference evidence="4 5" key="1">
    <citation type="submission" date="2015-03" db="EMBL/GenBank/DDBJ databases">
        <title>Caedibacter varicaedens, whole genome shotgun sequence.</title>
        <authorList>
            <person name="Suzuki H."/>
            <person name="Dapper A.L."/>
            <person name="Gibson A.K."/>
            <person name="Jackson C."/>
            <person name="Lee H."/>
            <person name="Pejaver V.R."/>
            <person name="Doak T."/>
            <person name="Lynch M."/>
        </authorList>
    </citation>
    <scope>NUCLEOTIDE SEQUENCE [LARGE SCALE GENOMIC DNA]</scope>
</reference>
<dbReference type="InterPro" id="IPR027417">
    <property type="entry name" value="P-loop_NTPase"/>
</dbReference>
<keyword evidence="2" id="KW-0067">ATP-binding</keyword>
<evidence type="ECO:0000313" key="4">
    <source>
        <dbReference type="EMBL" id="GAO98760.1"/>
    </source>
</evidence>
<dbReference type="EMBL" id="BBVC01000088">
    <property type="protein sequence ID" value="GAO98760.1"/>
    <property type="molecule type" value="Genomic_DNA"/>
</dbReference>
<dbReference type="PROSITE" id="PS51192">
    <property type="entry name" value="HELICASE_ATP_BIND_1"/>
    <property type="match status" value="1"/>
</dbReference>
<keyword evidence="2" id="KW-0547">Nucleotide-binding</keyword>
<dbReference type="Pfam" id="PF18766">
    <property type="entry name" value="SWI2_SNF2"/>
    <property type="match status" value="1"/>
</dbReference>
<evidence type="ECO:0000313" key="5">
    <source>
        <dbReference type="Proteomes" id="UP000036771"/>
    </source>
</evidence>
<evidence type="ECO:0000256" key="2">
    <source>
        <dbReference type="RuleBase" id="RU364115"/>
    </source>
</evidence>
<keyword evidence="1 2" id="KW-0680">Restriction system</keyword>
<dbReference type="Gene3D" id="1.20.58.2040">
    <property type="match status" value="1"/>
</dbReference>
<comment type="function">
    <text evidence="2">Subunit R is required for both nuclease and ATPase activities, but not for modification.</text>
</comment>
<dbReference type="InterPro" id="IPR022625">
    <property type="entry name" value="TypeI_RM_Rsu_C"/>
</dbReference>
<evidence type="ECO:0000259" key="3">
    <source>
        <dbReference type="PROSITE" id="PS51192"/>
    </source>
</evidence>
<accession>A0A0K8MDZ1</accession>
<comment type="subunit">
    <text evidence="2">The type I restriction/modification system is composed of three polypeptides R, M and S.</text>
</comment>
<comment type="caution">
    <text evidence="4">The sequence shown here is derived from an EMBL/GenBank/DDBJ whole genome shotgun (WGS) entry which is preliminary data.</text>
</comment>
<feature type="domain" description="Helicase ATP-binding" evidence="3">
    <location>
        <begin position="111"/>
        <end position="273"/>
    </location>
</feature>
<dbReference type="InterPro" id="IPR051268">
    <property type="entry name" value="Type-I_R_enzyme_R_subunit"/>
</dbReference>
<dbReference type="GO" id="GO:0005524">
    <property type="term" value="F:ATP binding"/>
    <property type="evidence" value="ECO:0007669"/>
    <property type="project" value="UniProtKB-KW"/>
</dbReference>
<dbReference type="CDD" id="cd18800">
    <property type="entry name" value="SF2_C_EcoR124I-like"/>
    <property type="match status" value="1"/>
</dbReference>
<keyword evidence="5" id="KW-1185">Reference proteome</keyword>
<dbReference type="REBASE" id="133221">
    <property type="entry name" value="CvaPbORF1428P"/>
</dbReference>
<evidence type="ECO:0000256" key="1">
    <source>
        <dbReference type="ARBA" id="ARBA00022747"/>
    </source>
</evidence>
<dbReference type="InterPro" id="IPR014001">
    <property type="entry name" value="Helicase_ATP-bd"/>
</dbReference>
<dbReference type="CDD" id="cd18030">
    <property type="entry name" value="DEXHc_RE_I_HsdR"/>
    <property type="match status" value="1"/>
</dbReference>